<keyword evidence="2 6" id="KW-0812">Transmembrane</keyword>
<keyword evidence="6" id="KW-0406">Ion transport</keyword>
<comment type="caution">
    <text evidence="7">The sequence shown here is derived from an EMBL/GenBank/DDBJ whole genome shotgun (WGS) entry which is preliminary data.</text>
</comment>
<keyword evidence="8" id="KW-1185">Reference proteome</keyword>
<dbReference type="GO" id="GO:0034707">
    <property type="term" value="C:chloride channel complex"/>
    <property type="evidence" value="ECO:0007669"/>
    <property type="project" value="UniProtKB-KW"/>
</dbReference>
<evidence type="ECO:0000256" key="5">
    <source>
        <dbReference type="ARBA" id="ARBA00034769"/>
    </source>
</evidence>
<protein>
    <recommendedName>
        <fullName evidence="6">Bestrophin homolog</fullName>
    </recommendedName>
</protein>
<proteinExistence type="inferred from homology"/>
<comment type="function">
    <text evidence="6">Forms chloride channels.</text>
</comment>
<keyword evidence="6" id="KW-0869">Chloride channel</keyword>
<evidence type="ECO:0000256" key="1">
    <source>
        <dbReference type="ARBA" id="ARBA00004370"/>
    </source>
</evidence>
<evidence type="ECO:0000256" key="6">
    <source>
        <dbReference type="RuleBase" id="RU363126"/>
    </source>
</evidence>
<dbReference type="OrthoDB" id="201595at2759"/>
<feature type="transmembrane region" description="Helical" evidence="6">
    <location>
        <begin position="34"/>
        <end position="59"/>
    </location>
</feature>
<evidence type="ECO:0000313" key="7">
    <source>
        <dbReference type="EMBL" id="VEL37516.1"/>
    </source>
</evidence>
<keyword evidence="6" id="KW-0407">Ion channel</keyword>
<sequence>MPQPNKPSSKGRHFVLLNERVVFLRLLFRWKGSIWRLLLGDLVFFIISYFLVTMAYRYVLISYPNLKLGFEGFVSYMDKIANLVPVSFLLGFFVSTILTRWWAFVRSIPGMTSPAFLVHAFVGGEEQEVDSTGFRIRRTLMRYMNLAWILAMIKLSWSIRNRFLLRHFPESRLMEKGKRHQKSAEDRRAFKLCICASNKQPKGKVRTAQIIQVINEDSSIKKFFGQIITQEEAEIFLEIEREEGEKYACLGDITANNAFFDC</sequence>
<feature type="transmembrane region" description="Helical" evidence="6">
    <location>
        <begin position="80"/>
        <end position="103"/>
    </location>
</feature>
<evidence type="ECO:0000256" key="2">
    <source>
        <dbReference type="ARBA" id="ARBA00022692"/>
    </source>
</evidence>
<evidence type="ECO:0000256" key="4">
    <source>
        <dbReference type="ARBA" id="ARBA00023136"/>
    </source>
</evidence>
<comment type="subcellular location">
    <subcellularLocation>
        <location evidence="6">Cell membrane</location>
        <topology evidence="6">Multi-pass membrane protein</topology>
    </subcellularLocation>
    <subcellularLocation>
        <location evidence="1">Membrane</location>
    </subcellularLocation>
</comment>
<keyword evidence="4 6" id="KW-0472">Membrane</keyword>
<accession>A0A448XIJ9</accession>
<keyword evidence="6" id="KW-0813">Transport</keyword>
<organism evidence="7 8">
    <name type="scientific">Protopolystoma xenopodis</name>
    <dbReference type="NCBI Taxonomy" id="117903"/>
    <lineage>
        <taxon>Eukaryota</taxon>
        <taxon>Metazoa</taxon>
        <taxon>Spiralia</taxon>
        <taxon>Lophotrochozoa</taxon>
        <taxon>Platyhelminthes</taxon>
        <taxon>Monogenea</taxon>
        <taxon>Polyopisthocotylea</taxon>
        <taxon>Polystomatidea</taxon>
        <taxon>Polystomatidae</taxon>
        <taxon>Protopolystoma</taxon>
    </lineage>
</organism>
<dbReference type="EMBL" id="CAAALY010255210">
    <property type="protein sequence ID" value="VEL37516.1"/>
    <property type="molecule type" value="Genomic_DNA"/>
</dbReference>
<evidence type="ECO:0000256" key="3">
    <source>
        <dbReference type="ARBA" id="ARBA00022989"/>
    </source>
</evidence>
<dbReference type="Proteomes" id="UP000784294">
    <property type="component" value="Unassembled WGS sequence"/>
</dbReference>
<name>A0A448XIJ9_9PLAT</name>
<gene>
    <name evidence="7" type="ORF">PXEA_LOCUS30956</name>
</gene>
<dbReference type="Pfam" id="PF01062">
    <property type="entry name" value="Bestrophin"/>
    <property type="match status" value="1"/>
</dbReference>
<feature type="transmembrane region" description="Helical" evidence="6">
    <location>
        <begin position="140"/>
        <end position="157"/>
    </location>
</feature>
<dbReference type="InterPro" id="IPR021134">
    <property type="entry name" value="Bestrophin-like"/>
</dbReference>
<keyword evidence="3 6" id="KW-1133">Transmembrane helix</keyword>
<dbReference type="GO" id="GO:0005254">
    <property type="term" value="F:chloride channel activity"/>
    <property type="evidence" value="ECO:0007669"/>
    <property type="project" value="UniProtKB-KW"/>
</dbReference>
<dbReference type="InterPro" id="IPR000615">
    <property type="entry name" value="Bestrophin"/>
</dbReference>
<dbReference type="GO" id="GO:0005886">
    <property type="term" value="C:plasma membrane"/>
    <property type="evidence" value="ECO:0007669"/>
    <property type="project" value="UniProtKB-SubCell"/>
</dbReference>
<evidence type="ECO:0000313" key="8">
    <source>
        <dbReference type="Proteomes" id="UP000784294"/>
    </source>
</evidence>
<keyword evidence="6" id="KW-1003">Cell membrane</keyword>
<dbReference type="PANTHER" id="PTHR10736">
    <property type="entry name" value="BESTROPHIN"/>
    <property type="match status" value="1"/>
</dbReference>
<comment type="similarity">
    <text evidence="5 6">Belongs to the anion channel-forming bestrophin (TC 1.A.46) family. Calcium-sensitive chloride channel subfamily.</text>
</comment>
<keyword evidence="6" id="KW-0868">Chloride</keyword>
<dbReference type="AlphaFoldDB" id="A0A448XIJ9"/>
<reference evidence="7" key="1">
    <citation type="submission" date="2018-11" db="EMBL/GenBank/DDBJ databases">
        <authorList>
            <consortium name="Pathogen Informatics"/>
        </authorList>
    </citation>
    <scope>NUCLEOTIDE SEQUENCE</scope>
</reference>